<gene>
    <name evidence="2" type="ORF">M9Y10_011951</name>
</gene>
<accession>A0ABR2IBZ2</accession>
<comment type="caution">
    <text evidence="2">The sequence shown here is derived from an EMBL/GenBank/DDBJ whole genome shotgun (WGS) entry which is preliminary data.</text>
</comment>
<dbReference type="Proteomes" id="UP001470230">
    <property type="component" value="Unassembled WGS sequence"/>
</dbReference>
<protein>
    <submittedName>
        <fullName evidence="2">Uncharacterized protein</fullName>
    </submittedName>
</protein>
<keyword evidence="1" id="KW-0472">Membrane</keyword>
<reference evidence="2 3" key="1">
    <citation type="submission" date="2024-04" db="EMBL/GenBank/DDBJ databases">
        <title>Tritrichomonas musculus Genome.</title>
        <authorList>
            <person name="Alves-Ferreira E."/>
            <person name="Grigg M."/>
            <person name="Lorenzi H."/>
            <person name="Galac M."/>
        </authorList>
    </citation>
    <scope>NUCLEOTIDE SEQUENCE [LARGE SCALE GENOMIC DNA]</scope>
    <source>
        <strain evidence="2 3">EAF2021</strain>
    </source>
</reference>
<sequence>MSDPEKPINRKIKESLASSQMQAEGALNQSVEVLMKLRQQNSRLTETSNTLSPLTSMSETSNKRMGDILSTLSSGKRLFLVLAAGTILILYLVLKWKHSK</sequence>
<evidence type="ECO:0000313" key="3">
    <source>
        <dbReference type="Proteomes" id="UP001470230"/>
    </source>
</evidence>
<evidence type="ECO:0000313" key="2">
    <source>
        <dbReference type="EMBL" id="KAK8860287.1"/>
    </source>
</evidence>
<keyword evidence="1" id="KW-0812">Transmembrane</keyword>
<keyword evidence="3" id="KW-1185">Reference proteome</keyword>
<proteinExistence type="predicted"/>
<dbReference type="EMBL" id="JAPFFF010000018">
    <property type="protein sequence ID" value="KAK8860287.1"/>
    <property type="molecule type" value="Genomic_DNA"/>
</dbReference>
<name>A0ABR2IBZ2_9EUKA</name>
<organism evidence="2 3">
    <name type="scientific">Tritrichomonas musculus</name>
    <dbReference type="NCBI Taxonomy" id="1915356"/>
    <lineage>
        <taxon>Eukaryota</taxon>
        <taxon>Metamonada</taxon>
        <taxon>Parabasalia</taxon>
        <taxon>Tritrichomonadida</taxon>
        <taxon>Tritrichomonadidae</taxon>
        <taxon>Tritrichomonas</taxon>
    </lineage>
</organism>
<keyword evidence="1" id="KW-1133">Transmembrane helix</keyword>
<feature type="transmembrane region" description="Helical" evidence="1">
    <location>
        <begin position="77"/>
        <end position="94"/>
    </location>
</feature>
<evidence type="ECO:0000256" key="1">
    <source>
        <dbReference type="SAM" id="Phobius"/>
    </source>
</evidence>